<gene>
    <name evidence="1" type="ORF">C6B37_02150</name>
</gene>
<dbReference type="EMBL" id="PUUG01000070">
    <property type="protein sequence ID" value="PQP79311.1"/>
    <property type="molecule type" value="Genomic_DNA"/>
</dbReference>
<name>A0A2S8NTK4_9MOLU</name>
<evidence type="ECO:0000313" key="1">
    <source>
        <dbReference type="EMBL" id="PQP79311.1"/>
    </source>
</evidence>
<feature type="non-terminal residue" evidence="1">
    <location>
        <position position="108"/>
    </location>
</feature>
<evidence type="ECO:0000313" key="2">
    <source>
        <dbReference type="Proteomes" id="UP000238672"/>
    </source>
</evidence>
<sequence length="108" mass="13152">MHLFDKPNLEAIKNYISNHTETKDLKFEEKDLMTVYKYLQLKKEENNYTYQLVLKTKPYVHMVFQETINTKQKDFKSNLEKTNILFNQNFQLNNKDLLKNIKFQNNNQ</sequence>
<dbReference type="Proteomes" id="UP000238672">
    <property type="component" value="Unassembled WGS sequence"/>
</dbReference>
<dbReference type="AlphaFoldDB" id="A0A2S8NTK4"/>
<keyword evidence="2" id="KW-1185">Reference proteome</keyword>
<reference evidence="1 2" key="1">
    <citation type="submission" date="2018-02" db="EMBL/GenBank/DDBJ databases">
        <title>Metagenomics reveals mixed infection of spiroplasma and phytoplasma in chicory.</title>
        <authorList>
            <person name="Polano C."/>
            <person name="Moruzzi S."/>
            <person name="Ermacora P."/>
            <person name="Ferrini F."/>
            <person name="Martini M."/>
            <person name="Firrao G."/>
        </authorList>
    </citation>
    <scope>NUCLEOTIDE SEQUENCE [LARGE SCALE GENOMIC DNA]</scope>
    <source>
        <strain evidence="1 2">ChiP</strain>
    </source>
</reference>
<protein>
    <submittedName>
        <fullName evidence="1">Uncharacterized protein</fullName>
    </submittedName>
</protein>
<accession>A0A2S8NTK4</accession>
<proteinExistence type="predicted"/>
<comment type="caution">
    <text evidence="1">The sequence shown here is derived from an EMBL/GenBank/DDBJ whole genome shotgun (WGS) entry which is preliminary data.</text>
</comment>
<organism evidence="1 2">
    <name type="scientific">Candidatus Phytoplasma phoenicium</name>
    <dbReference type="NCBI Taxonomy" id="198422"/>
    <lineage>
        <taxon>Bacteria</taxon>
        <taxon>Bacillati</taxon>
        <taxon>Mycoplasmatota</taxon>
        <taxon>Mollicutes</taxon>
        <taxon>Acholeplasmatales</taxon>
        <taxon>Acholeplasmataceae</taxon>
        <taxon>Candidatus Phytoplasma</taxon>
        <taxon>16SrIX (Pigeon pea witches'-broom group)</taxon>
    </lineage>
</organism>